<reference evidence="1" key="2">
    <citation type="submission" date="2022-06" db="UniProtKB">
        <authorList>
            <consortium name="EnsemblMetazoa"/>
        </authorList>
    </citation>
    <scope>IDENTIFICATION</scope>
    <source>
        <strain evidence="1">PS312</strain>
    </source>
</reference>
<reference evidence="2" key="1">
    <citation type="journal article" date="2008" name="Nat. Genet.">
        <title>The Pristionchus pacificus genome provides a unique perspective on nematode lifestyle and parasitism.</title>
        <authorList>
            <person name="Dieterich C."/>
            <person name="Clifton S.W."/>
            <person name="Schuster L.N."/>
            <person name="Chinwalla A."/>
            <person name="Delehaunty K."/>
            <person name="Dinkelacker I."/>
            <person name="Fulton L."/>
            <person name="Fulton R."/>
            <person name="Godfrey J."/>
            <person name="Minx P."/>
            <person name="Mitreva M."/>
            <person name="Roeseler W."/>
            <person name="Tian H."/>
            <person name="Witte H."/>
            <person name="Yang S.P."/>
            <person name="Wilson R.K."/>
            <person name="Sommer R.J."/>
        </authorList>
    </citation>
    <scope>NUCLEOTIDE SEQUENCE [LARGE SCALE GENOMIC DNA]</scope>
    <source>
        <strain evidence="2">PS312</strain>
    </source>
</reference>
<dbReference type="EnsemblMetazoa" id="PPA35329.1">
    <property type="protein sequence ID" value="PPA35329.1"/>
    <property type="gene ID" value="WBGene00273698"/>
</dbReference>
<name>A0A2A6B8K6_PRIPA</name>
<accession>A0A8R1UPG4</accession>
<dbReference type="Proteomes" id="UP000005239">
    <property type="component" value="Unassembled WGS sequence"/>
</dbReference>
<gene>
    <name evidence="1" type="primary">WBGene00273698</name>
</gene>
<organism evidence="1 2">
    <name type="scientific">Pristionchus pacificus</name>
    <name type="common">Parasitic nematode worm</name>
    <dbReference type="NCBI Taxonomy" id="54126"/>
    <lineage>
        <taxon>Eukaryota</taxon>
        <taxon>Metazoa</taxon>
        <taxon>Ecdysozoa</taxon>
        <taxon>Nematoda</taxon>
        <taxon>Chromadorea</taxon>
        <taxon>Rhabditida</taxon>
        <taxon>Rhabditina</taxon>
        <taxon>Diplogasteromorpha</taxon>
        <taxon>Diplogasteroidea</taxon>
        <taxon>Neodiplogasteridae</taxon>
        <taxon>Pristionchus</taxon>
    </lineage>
</organism>
<evidence type="ECO:0000313" key="2">
    <source>
        <dbReference type="Proteomes" id="UP000005239"/>
    </source>
</evidence>
<proteinExistence type="predicted"/>
<dbReference type="AlphaFoldDB" id="A0A2A6B8K6"/>
<evidence type="ECO:0000313" key="1">
    <source>
        <dbReference type="EnsemblMetazoa" id="PPA35329.1"/>
    </source>
</evidence>
<sequence length="70" mass="7646">MRVGFVPKLADSGALISGLVWQFLESAPQPFILGQISAYGMRTEKHMVYGITSEILGWVAKKPSVPPSQK</sequence>
<keyword evidence="2" id="KW-1185">Reference proteome</keyword>
<protein>
    <submittedName>
        <fullName evidence="1">Uncharacterized protein</fullName>
    </submittedName>
</protein>
<accession>A0A2A6B8K6</accession>